<name>A0AAW0R357_9PEZI</name>
<feature type="domain" description="Saccharopine dehydrogenase NADP binding" evidence="1">
    <location>
        <begin position="6"/>
        <end position="89"/>
    </location>
</feature>
<dbReference type="AlphaFoldDB" id="A0AAW0R357"/>
<dbReference type="InterPro" id="IPR051783">
    <property type="entry name" value="NAD(P)-dependent_oxidoreduct"/>
</dbReference>
<dbReference type="GO" id="GO:0005737">
    <property type="term" value="C:cytoplasm"/>
    <property type="evidence" value="ECO:0007669"/>
    <property type="project" value="TreeGrafter"/>
</dbReference>
<accession>A0AAW0R357</accession>
<reference evidence="2 3" key="1">
    <citation type="submission" date="2023-01" db="EMBL/GenBank/DDBJ databases">
        <title>Analysis of 21 Apiospora genomes using comparative genomics revels a genus with tremendous synthesis potential of carbohydrate active enzymes and secondary metabolites.</title>
        <authorList>
            <person name="Sorensen T."/>
        </authorList>
    </citation>
    <scope>NUCLEOTIDE SEQUENCE [LARGE SCALE GENOMIC DNA]</scope>
    <source>
        <strain evidence="2 3">CBS 117206</strain>
    </source>
</reference>
<dbReference type="PANTHER" id="PTHR48079:SF6">
    <property type="entry name" value="NAD(P)-BINDING DOMAIN-CONTAINING PROTEIN-RELATED"/>
    <property type="match status" value="1"/>
</dbReference>
<gene>
    <name evidence="2" type="ORF">PG999_003277</name>
</gene>
<evidence type="ECO:0000259" key="1">
    <source>
        <dbReference type="Pfam" id="PF03435"/>
    </source>
</evidence>
<proteinExistence type="predicted"/>
<dbReference type="GO" id="GO:0004029">
    <property type="term" value="F:aldehyde dehydrogenase (NAD+) activity"/>
    <property type="evidence" value="ECO:0007669"/>
    <property type="project" value="TreeGrafter"/>
</dbReference>
<comment type="caution">
    <text evidence="2">The sequence shown here is derived from an EMBL/GenBank/DDBJ whole genome shotgun (WGS) entry which is preliminary data.</text>
</comment>
<dbReference type="InterPro" id="IPR005097">
    <property type="entry name" value="Sacchrp_dh_NADP-bd"/>
</dbReference>
<dbReference type="PANTHER" id="PTHR48079">
    <property type="entry name" value="PROTEIN YEEZ"/>
    <property type="match status" value="1"/>
</dbReference>
<evidence type="ECO:0000313" key="3">
    <source>
        <dbReference type="Proteomes" id="UP001392437"/>
    </source>
</evidence>
<dbReference type="EMBL" id="JAQQWP010000003">
    <property type="protein sequence ID" value="KAK8123359.1"/>
    <property type="molecule type" value="Genomic_DNA"/>
</dbReference>
<dbReference type="Pfam" id="PF03435">
    <property type="entry name" value="Sacchrp_dh_NADP"/>
    <property type="match status" value="1"/>
</dbReference>
<protein>
    <recommendedName>
        <fullName evidence="1">Saccharopine dehydrogenase NADP binding domain-containing protein</fullName>
    </recommendedName>
</protein>
<dbReference type="Gene3D" id="3.40.50.720">
    <property type="entry name" value="NAD(P)-binding Rossmann-like Domain"/>
    <property type="match status" value="1"/>
</dbReference>
<dbReference type="Proteomes" id="UP001392437">
    <property type="component" value="Unassembled WGS sequence"/>
</dbReference>
<sequence>MSSPKILLTGATGYVGGTVLHRLLNSSAPSLQHLKVSVLVRGEDRADQLVRAYGAHRVSPILFRDYDETELIEKLASQHDIVINAGSGFHPASAEAMVQGLSQRATATTDANTRPWMLHTSGCSNVSDRPLTGQAFPDREMHDAEGTTVYDFEKSENEREWYPQRAAELAVLGHPASQSSEVGALSIQAPCIFGEGEGLFQRAGLMVPIMMRYVVEKGYGFQLGDGTGVIDYVHVADLADLYVLCVRDVVERAGANLPRGASGIVFPTSGRVYMKDIAQGCLDAAFAAGVLPRRGEADELTMAMTPARKFIREVDLHEAATTTAGNLVVAEVGWAGHRATRGTVARERLGWQPTRCAEAWARDFGDELRHVVAGKRVVTIDSCIAEKEVLPVPDGVVGAGSVRV</sequence>
<dbReference type="SUPFAM" id="SSF51735">
    <property type="entry name" value="NAD(P)-binding Rossmann-fold domains"/>
    <property type="match status" value="1"/>
</dbReference>
<keyword evidence="3" id="KW-1185">Reference proteome</keyword>
<evidence type="ECO:0000313" key="2">
    <source>
        <dbReference type="EMBL" id="KAK8123359.1"/>
    </source>
</evidence>
<dbReference type="InterPro" id="IPR036291">
    <property type="entry name" value="NAD(P)-bd_dom_sf"/>
</dbReference>
<organism evidence="2 3">
    <name type="scientific">Apiospora kogelbergensis</name>
    <dbReference type="NCBI Taxonomy" id="1337665"/>
    <lineage>
        <taxon>Eukaryota</taxon>
        <taxon>Fungi</taxon>
        <taxon>Dikarya</taxon>
        <taxon>Ascomycota</taxon>
        <taxon>Pezizomycotina</taxon>
        <taxon>Sordariomycetes</taxon>
        <taxon>Xylariomycetidae</taxon>
        <taxon>Amphisphaeriales</taxon>
        <taxon>Apiosporaceae</taxon>
        <taxon>Apiospora</taxon>
    </lineage>
</organism>